<name>A0A371IBJ2_MUCPR</name>
<evidence type="ECO:0000313" key="1">
    <source>
        <dbReference type="EMBL" id="RDY12389.1"/>
    </source>
</evidence>
<proteinExistence type="predicted"/>
<dbReference type="PANTHER" id="PTHR35046:SF9">
    <property type="entry name" value="RNA-DIRECTED DNA POLYMERASE"/>
    <property type="match status" value="1"/>
</dbReference>
<reference evidence="1" key="1">
    <citation type="submission" date="2018-05" db="EMBL/GenBank/DDBJ databases">
        <title>Draft genome of Mucuna pruriens seed.</title>
        <authorList>
            <person name="Nnadi N.E."/>
            <person name="Vos R."/>
            <person name="Hasami M.H."/>
            <person name="Devisetty U.K."/>
            <person name="Aguiy J.C."/>
        </authorList>
    </citation>
    <scope>NUCLEOTIDE SEQUENCE [LARGE SCALE GENOMIC DNA]</scope>
    <source>
        <strain evidence="1">JCA_2017</strain>
    </source>
</reference>
<dbReference type="InterPro" id="IPR043502">
    <property type="entry name" value="DNA/RNA_pol_sf"/>
</dbReference>
<evidence type="ECO:0000313" key="2">
    <source>
        <dbReference type="Proteomes" id="UP000257109"/>
    </source>
</evidence>
<dbReference type="SUPFAM" id="SSF56672">
    <property type="entry name" value="DNA/RNA polymerases"/>
    <property type="match status" value="1"/>
</dbReference>
<dbReference type="OrthoDB" id="1934635at2759"/>
<keyword evidence="2" id="KW-1185">Reference proteome</keyword>
<dbReference type="STRING" id="157652.A0A371IBJ2"/>
<dbReference type="Proteomes" id="UP000257109">
    <property type="component" value="Unassembled WGS sequence"/>
</dbReference>
<comment type="caution">
    <text evidence="1">The sequence shown here is derived from an EMBL/GenBank/DDBJ whole genome shotgun (WGS) entry which is preliminary data.</text>
</comment>
<accession>A0A371IBJ2</accession>
<organism evidence="1 2">
    <name type="scientific">Mucuna pruriens</name>
    <name type="common">Velvet bean</name>
    <name type="synonym">Dolichos pruriens</name>
    <dbReference type="NCBI Taxonomy" id="157652"/>
    <lineage>
        <taxon>Eukaryota</taxon>
        <taxon>Viridiplantae</taxon>
        <taxon>Streptophyta</taxon>
        <taxon>Embryophyta</taxon>
        <taxon>Tracheophyta</taxon>
        <taxon>Spermatophyta</taxon>
        <taxon>Magnoliopsida</taxon>
        <taxon>eudicotyledons</taxon>
        <taxon>Gunneridae</taxon>
        <taxon>Pentapetalae</taxon>
        <taxon>rosids</taxon>
        <taxon>fabids</taxon>
        <taxon>Fabales</taxon>
        <taxon>Fabaceae</taxon>
        <taxon>Papilionoideae</taxon>
        <taxon>50 kb inversion clade</taxon>
        <taxon>NPAAA clade</taxon>
        <taxon>indigoferoid/millettioid clade</taxon>
        <taxon>Phaseoleae</taxon>
        <taxon>Mucuna</taxon>
    </lineage>
</organism>
<dbReference type="EMBL" id="QJKJ01000476">
    <property type="protein sequence ID" value="RDY12389.1"/>
    <property type="molecule type" value="Genomic_DNA"/>
</dbReference>
<protein>
    <submittedName>
        <fullName evidence="1">Uncharacterized protein</fullName>
    </submittedName>
</protein>
<gene>
    <name evidence="1" type="ORF">CR513_02821</name>
</gene>
<dbReference type="AlphaFoldDB" id="A0A371IBJ2"/>
<feature type="non-terminal residue" evidence="1">
    <location>
        <position position="1"/>
    </location>
</feature>
<dbReference type="PANTHER" id="PTHR35046">
    <property type="entry name" value="ZINC KNUCKLE (CCHC-TYPE) FAMILY PROTEIN"/>
    <property type="match status" value="1"/>
</dbReference>
<sequence>MLLAKKKSLYLLTIDIFQGLFHEEIPCKLPPIRGIEHQIYFTMGATLLNRAAYRANLKEKKGWVGESKIPCAVPIILVPKKNRSWRMCMDCHPINAITTIYRHMILHLDNLLGELYEGTTKSTCKKATVGDNLQDQIWSLEVTRHALRTDEWLKHVREIHEPCST</sequence>
<dbReference type="Gene3D" id="3.10.10.10">
    <property type="entry name" value="HIV Type 1 Reverse Transcriptase, subunit A, domain 1"/>
    <property type="match status" value="1"/>
</dbReference>